<proteinExistence type="predicted"/>
<evidence type="ECO:0000313" key="2">
    <source>
        <dbReference type="Proteomes" id="UP000664398"/>
    </source>
</evidence>
<protein>
    <submittedName>
        <fullName evidence="1">Uncharacterized protein</fullName>
    </submittedName>
</protein>
<keyword evidence="2" id="KW-1185">Reference proteome</keyword>
<dbReference type="RefSeq" id="WP_208044969.1">
    <property type="nucleotide sequence ID" value="NZ_JAGDYL010000005.1"/>
</dbReference>
<dbReference type="Proteomes" id="UP000664398">
    <property type="component" value="Unassembled WGS sequence"/>
</dbReference>
<accession>A0A939RXA5</accession>
<reference evidence="1" key="1">
    <citation type="submission" date="2021-03" db="EMBL/GenBank/DDBJ databases">
        <title>Leucobacter chromiisoli sp. nov., isolated from chromium-containing soil of chemical plant.</title>
        <authorList>
            <person name="Xu Z."/>
        </authorList>
    </citation>
    <scope>NUCLEOTIDE SEQUENCE</scope>
    <source>
        <strain evidence="1">A2</strain>
    </source>
</reference>
<dbReference type="AlphaFoldDB" id="A0A939RXA5"/>
<comment type="caution">
    <text evidence="1">The sequence shown here is derived from an EMBL/GenBank/DDBJ whole genome shotgun (WGS) entry which is preliminary data.</text>
</comment>
<name>A0A939RXA5_9MICO</name>
<sequence>MSMYTVIHVDHIPATDHEAERIRAAFTRLAERFDFPGDLDIDVWRDAKGRFGAIRLGAYAHAFQIDDLDSVARVISRLIPEHDVHTTEEGLHDEYWGERATYRAGRKTSQGVKEWVDLPTSD</sequence>
<organism evidence="1 2">
    <name type="scientific">Leucobacter ruminantium</name>
    <dbReference type="NCBI Taxonomy" id="1289170"/>
    <lineage>
        <taxon>Bacteria</taxon>
        <taxon>Bacillati</taxon>
        <taxon>Actinomycetota</taxon>
        <taxon>Actinomycetes</taxon>
        <taxon>Micrococcales</taxon>
        <taxon>Microbacteriaceae</taxon>
        <taxon>Leucobacter</taxon>
    </lineage>
</organism>
<gene>
    <name evidence="1" type="ORF">J4H91_04040</name>
</gene>
<dbReference type="EMBL" id="JAGDYL010000005">
    <property type="protein sequence ID" value="MBO1804488.1"/>
    <property type="molecule type" value="Genomic_DNA"/>
</dbReference>
<evidence type="ECO:0000313" key="1">
    <source>
        <dbReference type="EMBL" id="MBO1804488.1"/>
    </source>
</evidence>